<dbReference type="InterPro" id="IPR032675">
    <property type="entry name" value="LRR_dom_sf"/>
</dbReference>
<evidence type="ECO:0000256" key="4">
    <source>
        <dbReference type="ARBA" id="ARBA00022729"/>
    </source>
</evidence>
<evidence type="ECO:0000256" key="2">
    <source>
        <dbReference type="ARBA" id="ARBA00022614"/>
    </source>
</evidence>
<keyword evidence="5" id="KW-0677">Repeat</keyword>
<dbReference type="Pfam" id="PF08263">
    <property type="entry name" value="LRRNT_2"/>
    <property type="match status" value="1"/>
</dbReference>
<feature type="domain" description="Leucine-rich repeat-containing N-terminal plant-type" evidence="11">
    <location>
        <begin position="35"/>
        <end position="72"/>
    </location>
</feature>
<dbReference type="AlphaFoldDB" id="A0AAE1N9P7"/>
<reference evidence="12" key="1">
    <citation type="submission" date="2023-10" db="EMBL/GenBank/DDBJ databases">
        <title>Chromosome-level genome of the transformable northern wattle, Acacia crassicarpa.</title>
        <authorList>
            <person name="Massaro I."/>
            <person name="Sinha N.R."/>
            <person name="Poethig S."/>
            <person name="Leichty A.R."/>
        </authorList>
    </citation>
    <scope>NUCLEOTIDE SEQUENCE</scope>
    <source>
        <strain evidence="12">Acra3RX</strain>
        <tissue evidence="12">Leaf</tissue>
    </source>
</reference>
<keyword evidence="6" id="KW-1133">Transmembrane helix</keyword>
<feature type="signal peptide" evidence="10">
    <location>
        <begin position="1"/>
        <end position="27"/>
    </location>
</feature>
<evidence type="ECO:0000256" key="8">
    <source>
        <dbReference type="ARBA" id="ARBA00023170"/>
    </source>
</evidence>
<keyword evidence="3" id="KW-0812">Transmembrane</keyword>
<dbReference type="InterPro" id="IPR046956">
    <property type="entry name" value="RLP23-like"/>
</dbReference>
<dbReference type="Gene3D" id="3.80.10.10">
    <property type="entry name" value="Ribonuclease Inhibitor"/>
    <property type="match status" value="1"/>
</dbReference>
<evidence type="ECO:0000256" key="10">
    <source>
        <dbReference type="SAM" id="SignalP"/>
    </source>
</evidence>
<dbReference type="PANTHER" id="PTHR48063">
    <property type="entry name" value="LRR RECEPTOR-LIKE KINASE"/>
    <property type="match status" value="1"/>
</dbReference>
<dbReference type="GO" id="GO:0016020">
    <property type="term" value="C:membrane"/>
    <property type="evidence" value="ECO:0007669"/>
    <property type="project" value="UniProtKB-SubCell"/>
</dbReference>
<evidence type="ECO:0000259" key="11">
    <source>
        <dbReference type="Pfam" id="PF08263"/>
    </source>
</evidence>
<dbReference type="Proteomes" id="UP001293593">
    <property type="component" value="Unassembled WGS sequence"/>
</dbReference>
<comment type="subcellular location">
    <subcellularLocation>
        <location evidence="1">Membrane</location>
        <topology evidence="1">Single-pass type I membrane protein</topology>
    </subcellularLocation>
</comment>
<evidence type="ECO:0000256" key="3">
    <source>
        <dbReference type="ARBA" id="ARBA00022692"/>
    </source>
</evidence>
<protein>
    <recommendedName>
        <fullName evidence="11">Leucine-rich repeat-containing N-terminal plant-type domain-containing protein</fullName>
    </recommendedName>
</protein>
<evidence type="ECO:0000256" key="1">
    <source>
        <dbReference type="ARBA" id="ARBA00004479"/>
    </source>
</evidence>
<name>A0AAE1N9P7_9FABA</name>
<proteinExistence type="predicted"/>
<evidence type="ECO:0000313" key="13">
    <source>
        <dbReference type="Proteomes" id="UP001293593"/>
    </source>
</evidence>
<organism evidence="12 13">
    <name type="scientific">Acacia crassicarpa</name>
    <name type="common">northern wattle</name>
    <dbReference type="NCBI Taxonomy" id="499986"/>
    <lineage>
        <taxon>Eukaryota</taxon>
        <taxon>Viridiplantae</taxon>
        <taxon>Streptophyta</taxon>
        <taxon>Embryophyta</taxon>
        <taxon>Tracheophyta</taxon>
        <taxon>Spermatophyta</taxon>
        <taxon>Magnoliopsida</taxon>
        <taxon>eudicotyledons</taxon>
        <taxon>Gunneridae</taxon>
        <taxon>Pentapetalae</taxon>
        <taxon>rosids</taxon>
        <taxon>fabids</taxon>
        <taxon>Fabales</taxon>
        <taxon>Fabaceae</taxon>
        <taxon>Caesalpinioideae</taxon>
        <taxon>mimosoid clade</taxon>
        <taxon>Acacieae</taxon>
        <taxon>Acacia</taxon>
    </lineage>
</organism>
<dbReference type="PANTHER" id="PTHR48063:SF16">
    <property type="entry name" value="LRR RECEPTOR-LIKE SERINE_THREONINE-PROTEIN KINASE GSO1"/>
    <property type="match status" value="1"/>
</dbReference>
<keyword evidence="2" id="KW-0433">Leucine-rich repeat</keyword>
<keyword evidence="13" id="KW-1185">Reference proteome</keyword>
<gene>
    <name evidence="12" type="ORF">QN277_002092</name>
</gene>
<keyword evidence="8" id="KW-0675">Receptor</keyword>
<keyword evidence="4 10" id="KW-0732">Signal</keyword>
<dbReference type="InterPro" id="IPR013210">
    <property type="entry name" value="LRR_N_plant-typ"/>
</dbReference>
<comment type="caution">
    <text evidence="12">The sequence shown here is derived from an EMBL/GenBank/DDBJ whole genome shotgun (WGS) entry which is preliminary data.</text>
</comment>
<dbReference type="EMBL" id="JAWXYG010000001">
    <property type="protein sequence ID" value="KAK4285387.1"/>
    <property type="molecule type" value="Genomic_DNA"/>
</dbReference>
<evidence type="ECO:0000256" key="9">
    <source>
        <dbReference type="ARBA" id="ARBA00023180"/>
    </source>
</evidence>
<accession>A0AAE1N9P7</accession>
<evidence type="ECO:0000256" key="7">
    <source>
        <dbReference type="ARBA" id="ARBA00023136"/>
    </source>
</evidence>
<sequence>MEKLPVIELLLLLLCLLILVSIGSSDGHFITTCLASDSEALMDFKSGLHDHHNVLSSWRGSNRCKWLGIECDNNTKAVVAVDLHNPNPKSVFESSSSSASSMCSGT</sequence>
<keyword evidence="7" id="KW-0472">Membrane</keyword>
<keyword evidence="9" id="KW-0325">Glycoprotein</keyword>
<evidence type="ECO:0000256" key="6">
    <source>
        <dbReference type="ARBA" id="ARBA00022989"/>
    </source>
</evidence>
<evidence type="ECO:0000256" key="5">
    <source>
        <dbReference type="ARBA" id="ARBA00022737"/>
    </source>
</evidence>
<feature type="chain" id="PRO_5042283427" description="Leucine-rich repeat-containing N-terminal plant-type domain-containing protein" evidence="10">
    <location>
        <begin position="28"/>
        <end position="106"/>
    </location>
</feature>
<evidence type="ECO:0000313" key="12">
    <source>
        <dbReference type="EMBL" id="KAK4285387.1"/>
    </source>
</evidence>